<dbReference type="CDD" id="cd11386">
    <property type="entry name" value="MCP_signal"/>
    <property type="match status" value="1"/>
</dbReference>
<feature type="domain" description="HAMP" evidence="7">
    <location>
        <begin position="328"/>
        <end position="380"/>
    </location>
</feature>
<dbReference type="InterPro" id="IPR003660">
    <property type="entry name" value="HAMP_dom"/>
</dbReference>
<dbReference type="SMART" id="SM00304">
    <property type="entry name" value="HAMP"/>
    <property type="match status" value="1"/>
</dbReference>
<dbReference type="OrthoDB" id="2489132at2"/>
<dbReference type="GO" id="GO:0007165">
    <property type="term" value="P:signal transduction"/>
    <property type="evidence" value="ECO:0007669"/>
    <property type="project" value="UniProtKB-KW"/>
</dbReference>
<dbReference type="SUPFAM" id="SSF58104">
    <property type="entry name" value="Methyl-accepting chemotaxis protein (MCP) signaling domain"/>
    <property type="match status" value="1"/>
</dbReference>
<dbReference type="CDD" id="cd12913">
    <property type="entry name" value="PDC1_MCP_like"/>
    <property type="match status" value="1"/>
</dbReference>
<evidence type="ECO:0000313" key="10">
    <source>
        <dbReference type="Proteomes" id="UP000196125"/>
    </source>
</evidence>
<organism evidence="9 10">
    <name type="scientific">Vibrio mangrovi</name>
    <dbReference type="NCBI Taxonomy" id="474394"/>
    <lineage>
        <taxon>Bacteria</taxon>
        <taxon>Pseudomonadati</taxon>
        <taxon>Pseudomonadota</taxon>
        <taxon>Gammaproteobacteria</taxon>
        <taxon>Vibrionales</taxon>
        <taxon>Vibrionaceae</taxon>
        <taxon>Vibrio</taxon>
    </lineage>
</organism>
<dbReference type="Gene3D" id="1.10.287.950">
    <property type="entry name" value="Methyl-accepting chemotaxis protein"/>
    <property type="match status" value="1"/>
</dbReference>
<dbReference type="EMBL" id="JAWRCO010000002">
    <property type="protein sequence ID" value="MDW6005459.1"/>
    <property type="molecule type" value="Genomic_DNA"/>
</dbReference>
<evidence type="ECO:0000313" key="8">
    <source>
        <dbReference type="EMBL" id="MDW6005459.1"/>
    </source>
</evidence>
<evidence type="ECO:0000313" key="11">
    <source>
        <dbReference type="Proteomes" id="UP001283366"/>
    </source>
</evidence>
<dbReference type="EMBL" id="FXXI01000008">
    <property type="protein sequence ID" value="SMS02099.1"/>
    <property type="molecule type" value="Genomic_DNA"/>
</dbReference>
<dbReference type="Proteomes" id="UP001283366">
    <property type="component" value="Unassembled WGS sequence"/>
</dbReference>
<reference evidence="8 11" key="2">
    <citation type="submission" date="2023-11" db="EMBL/GenBank/DDBJ databases">
        <title>Plant-associative lifestyle of Vibrio porteresiae and its evolutionary dynamics.</title>
        <authorList>
            <person name="Rameshkumar N."/>
            <person name="Kirti K."/>
        </authorList>
    </citation>
    <scope>NUCLEOTIDE SEQUENCE [LARGE SCALE GENOMIC DNA]</scope>
    <source>
        <strain evidence="8 11">MSSRF38</strain>
    </source>
</reference>
<dbReference type="Proteomes" id="UP000196125">
    <property type="component" value="Unassembled WGS sequence"/>
</dbReference>
<dbReference type="InterPro" id="IPR004089">
    <property type="entry name" value="MCPsignal_dom"/>
</dbReference>
<name>A0A1Y6IWR2_9VIBR</name>
<evidence type="ECO:0000313" key="9">
    <source>
        <dbReference type="EMBL" id="SMS02099.1"/>
    </source>
</evidence>
<keyword evidence="11" id="KW-1185">Reference proteome</keyword>
<evidence type="ECO:0000256" key="3">
    <source>
        <dbReference type="ARBA" id="ARBA00029447"/>
    </source>
</evidence>
<dbReference type="FunFam" id="1.10.287.950:FF:000001">
    <property type="entry name" value="Methyl-accepting chemotaxis sensory transducer"/>
    <property type="match status" value="1"/>
</dbReference>
<dbReference type="PROSITE" id="PS50885">
    <property type="entry name" value="HAMP"/>
    <property type="match status" value="1"/>
</dbReference>
<keyword evidence="5" id="KW-0472">Membrane</keyword>
<dbReference type="Pfam" id="PF22673">
    <property type="entry name" value="MCP-like_PDC_1"/>
    <property type="match status" value="1"/>
</dbReference>
<feature type="domain" description="Methyl-accepting transducer" evidence="6">
    <location>
        <begin position="385"/>
        <end position="621"/>
    </location>
</feature>
<dbReference type="Gene3D" id="3.30.450.20">
    <property type="entry name" value="PAS domain"/>
    <property type="match status" value="1"/>
</dbReference>
<sequence>MLIRRKLYAGSVVLLVTSLLVLFLIIQFVVAPVIRQESTKFAQLQANLIGEVLSGKLAENAILTRSLAAMAEDLPQDKQAFIQHIEPLVKSGIGIAGGGIWPEPGQLVSGQDKASLFWAKNPQGKFDLLDDYNQPDSSPYQQESWYTSVKGAPHGSCVWSEVYVDPVSNVPMVTCSVGIQRAGHFWGVATIDVELSYIETLLTEQYRNSGIYSFVVDQTDQLISLPALRQKTFTLMPVDELAQKDDSLAPLVKALQNRESVAELDEGVVPGDASVLVTFTLPKQGWRAGVILPEEIASKSVDKLTFYLYASLVTLILVFIATLLFSGNRLVHQIQKTTAQIRALIQGKTDTKLEVDGDDEMSQMCVAVNDYGDHLVQILAQVRAEAEHIKQSAEMMDHLSRDTTGRANELMEENNTLATAISEMSSTAASVSEDVVTVASITESSADLVSSGFRIIEENAASIGQLFDKLTESSAAMHQLSQDSQEVGQVLDVIMNISEQTNLLALNAAIEAARAGESGRGFAVVADEVRTLAHRTQQSAGEIENMISQLQNAAEQGVGVIAQCREYSQVVSERSETTRAQYENIVTAFHDIKERAANIAVATEEQANVTGNVGQLAERIREISNQNATDAREFRTVSQSAIEQAKRLYELSQS</sequence>
<keyword evidence="5" id="KW-0812">Transmembrane</keyword>
<dbReference type="GO" id="GO:0016020">
    <property type="term" value="C:membrane"/>
    <property type="evidence" value="ECO:0007669"/>
    <property type="project" value="UniProtKB-SubCell"/>
</dbReference>
<evidence type="ECO:0000259" key="7">
    <source>
        <dbReference type="PROSITE" id="PS50885"/>
    </source>
</evidence>
<keyword evidence="5" id="KW-1133">Transmembrane helix</keyword>
<feature type="transmembrane region" description="Helical" evidence="5">
    <location>
        <begin position="306"/>
        <end position="326"/>
    </location>
</feature>
<keyword evidence="2 4" id="KW-0807">Transducer</keyword>
<evidence type="ECO:0000256" key="2">
    <source>
        <dbReference type="ARBA" id="ARBA00023224"/>
    </source>
</evidence>
<dbReference type="Pfam" id="PF00015">
    <property type="entry name" value="MCPsignal"/>
    <property type="match status" value="1"/>
</dbReference>
<gene>
    <name evidence="9" type="primary">pctC_11</name>
    <name evidence="8" type="ORF">SBX37_21545</name>
    <name evidence="9" type="ORF">VIM7927_03413</name>
</gene>
<reference evidence="9 10" key="1">
    <citation type="submission" date="2017-05" db="EMBL/GenBank/DDBJ databases">
        <authorList>
            <person name="Song R."/>
            <person name="Chenine A.L."/>
            <person name="Ruprecht R.M."/>
        </authorList>
    </citation>
    <scope>NUCLEOTIDE SEQUENCE [LARGE SCALE GENOMIC DNA]</scope>
    <source>
        <strain evidence="9 10">CECT 7927</strain>
    </source>
</reference>
<dbReference type="AlphaFoldDB" id="A0A1Y6IWR2"/>
<dbReference type="PROSITE" id="PS50111">
    <property type="entry name" value="CHEMOTAXIS_TRANSDUC_2"/>
    <property type="match status" value="1"/>
</dbReference>
<evidence type="ECO:0000259" key="6">
    <source>
        <dbReference type="PROSITE" id="PS50111"/>
    </source>
</evidence>
<comment type="similarity">
    <text evidence="3">Belongs to the methyl-accepting chemotaxis (MCP) protein family.</text>
</comment>
<proteinExistence type="inferred from homology"/>
<dbReference type="GO" id="GO:0006935">
    <property type="term" value="P:chemotaxis"/>
    <property type="evidence" value="ECO:0007669"/>
    <property type="project" value="UniProtKB-ARBA"/>
</dbReference>
<evidence type="ECO:0000256" key="4">
    <source>
        <dbReference type="PROSITE-ProRule" id="PRU00284"/>
    </source>
</evidence>
<evidence type="ECO:0000256" key="5">
    <source>
        <dbReference type="SAM" id="Phobius"/>
    </source>
</evidence>
<dbReference type="SMART" id="SM00283">
    <property type="entry name" value="MA"/>
    <property type="match status" value="1"/>
</dbReference>
<dbReference type="PANTHER" id="PTHR32089">
    <property type="entry name" value="METHYL-ACCEPTING CHEMOTAXIS PROTEIN MCPB"/>
    <property type="match status" value="1"/>
</dbReference>
<comment type="subcellular location">
    <subcellularLocation>
        <location evidence="1">Membrane</location>
    </subcellularLocation>
</comment>
<evidence type="ECO:0000256" key="1">
    <source>
        <dbReference type="ARBA" id="ARBA00004370"/>
    </source>
</evidence>
<dbReference type="RefSeq" id="WP_087482125.1">
    <property type="nucleotide sequence ID" value="NZ_AP024884.1"/>
</dbReference>
<feature type="transmembrane region" description="Helical" evidence="5">
    <location>
        <begin position="7"/>
        <end position="30"/>
    </location>
</feature>
<dbReference type="PANTHER" id="PTHR32089:SF112">
    <property type="entry name" value="LYSOZYME-LIKE PROTEIN-RELATED"/>
    <property type="match status" value="1"/>
</dbReference>
<protein>
    <submittedName>
        <fullName evidence="8 9">Methyl-accepting chemotaxis protein</fullName>
    </submittedName>
</protein>
<accession>A0A1Y6IWR2</accession>